<dbReference type="AlphaFoldDB" id="A0A0D0JMU6"/>
<protein>
    <submittedName>
        <fullName evidence="1">Uncharacterized protein</fullName>
    </submittedName>
</protein>
<reference evidence="1 2" key="1">
    <citation type="submission" date="2014-12" db="EMBL/GenBank/DDBJ databases">
        <title>16Stimator: statistical estimation of ribosomal gene copy numbers from draft genome assemblies.</title>
        <authorList>
            <person name="Perisin M.A."/>
            <person name="Vetter M."/>
            <person name="Gilbert J.A."/>
            <person name="Bergelson J."/>
        </authorList>
    </citation>
    <scope>NUCLEOTIDE SEQUENCE [LARGE SCALE GENOMIC DNA]</scope>
    <source>
        <strain evidence="1 2">MEJ086</strain>
    </source>
</reference>
<sequence>MDIERVRRKRQKNVQEQTLLRQESLLRAATFYRDNPDRVPLALRQYALGQAIDWDRSIIMELDANIYGGYWVNGMLLTQEHRFIEFDLSTNEDHSALDDSAKVIWLDVSAQTSTSRHLRGTGISKGALALEIQAVLNNEDEPDA</sequence>
<gene>
    <name evidence="1" type="ORF">RU08_20920</name>
</gene>
<dbReference type="Proteomes" id="UP000032068">
    <property type="component" value="Unassembled WGS sequence"/>
</dbReference>
<name>A0A0D0JMU6_9PSED</name>
<dbReference type="RefSeq" id="WP_042555767.1">
    <property type="nucleotide sequence ID" value="NZ_JXQW01000062.1"/>
</dbReference>
<evidence type="ECO:0000313" key="2">
    <source>
        <dbReference type="Proteomes" id="UP000032068"/>
    </source>
</evidence>
<organism evidence="1 2">
    <name type="scientific">Pseudomonas fulva</name>
    <dbReference type="NCBI Taxonomy" id="47880"/>
    <lineage>
        <taxon>Bacteria</taxon>
        <taxon>Pseudomonadati</taxon>
        <taxon>Pseudomonadota</taxon>
        <taxon>Gammaproteobacteria</taxon>
        <taxon>Pseudomonadales</taxon>
        <taxon>Pseudomonadaceae</taxon>
        <taxon>Pseudomonas</taxon>
    </lineage>
</organism>
<dbReference type="EMBL" id="JXQW01000062">
    <property type="protein sequence ID" value="KIP96713.1"/>
    <property type="molecule type" value="Genomic_DNA"/>
</dbReference>
<dbReference type="OrthoDB" id="6969690at2"/>
<evidence type="ECO:0000313" key="1">
    <source>
        <dbReference type="EMBL" id="KIP96713.1"/>
    </source>
</evidence>
<proteinExistence type="predicted"/>
<comment type="caution">
    <text evidence="1">The sequence shown here is derived from an EMBL/GenBank/DDBJ whole genome shotgun (WGS) entry which is preliminary data.</text>
</comment>
<accession>A0A0D0JMU6</accession>